<evidence type="ECO:0008006" key="4">
    <source>
        <dbReference type="Google" id="ProtNLM"/>
    </source>
</evidence>
<gene>
    <name evidence="2" type="ORF">MPUT9231_6520</name>
</gene>
<dbReference type="AlphaFoldDB" id="M9WHV0"/>
<dbReference type="OrthoDB" id="400892at2"/>
<evidence type="ECO:0000313" key="3">
    <source>
        <dbReference type="Proteomes" id="UP000012984"/>
    </source>
</evidence>
<dbReference type="eggNOG" id="ENOG5030MQP">
    <property type="taxonomic scope" value="Bacteria"/>
</dbReference>
<dbReference type="HOGENOM" id="CLU_1128104_0_0_14"/>
<name>M9WHV0_9MOLU</name>
<feature type="transmembrane region" description="Helical" evidence="1">
    <location>
        <begin position="56"/>
        <end position="75"/>
    </location>
</feature>
<accession>M9WHV0</accession>
<dbReference type="RefSeq" id="WP_015587576.1">
    <property type="nucleotide sequence ID" value="NC_021083.1"/>
</dbReference>
<feature type="transmembrane region" description="Helical" evidence="1">
    <location>
        <begin position="154"/>
        <end position="174"/>
    </location>
</feature>
<dbReference type="Proteomes" id="UP000012984">
    <property type="component" value="Chromosome"/>
</dbReference>
<dbReference type="PATRIC" id="fig|1292033.3.peg.640"/>
<organism evidence="2 3">
    <name type="scientific">Mycoplasma putrefaciens Mput9231</name>
    <dbReference type="NCBI Taxonomy" id="1292033"/>
    <lineage>
        <taxon>Bacteria</taxon>
        <taxon>Bacillati</taxon>
        <taxon>Mycoplasmatota</taxon>
        <taxon>Mollicutes</taxon>
        <taxon>Mycoplasmataceae</taxon>
        <taxon>Mycoplasma</taxon>
    </lineage>
</organism>
<keyword evidence="1" id="KW-0472">Membrane</keyword>
<evidence type="ECO:0000256" key="1">
    <source>
        <dbReference type="SAM" id="Phobius"/>
    </source>
</evidence>
<sequence>MKKIFHKRTWKTDAIFFGTVLFVNLFVGIAFLITNIKNPTDENLNNIDKIIALDSTSISIWGLWIASVYSAVGFYRSIKNKQSYCNIWVEFLSTSMQITSAILFLFLVIVKLATPITNWSIWLKIIDIHIFLPIMFLSYLVFFRTNIIIGQKQALKSMWRIGLIAFVYLFWIIFRVLPKVKDHLHFQQAFAFSTLYPEKIGWPIFILSLLGSLVLYIVMYWVVIQINNLVNKKDINYEAKINK</sequence>
<protein>
    <recommendedName>
        <fullName evidence="4">Transmembrane protein</fullName>
    </recommendedName>
</protein>
<dbReference type="KEGG" id="mput:MPUT9231_6520"/>
<keyword evidence="1" id="KW-0812">Transmembrane</keyword>
<keyword evidence="3" id="KW-1185">Reference proteome</keyword>
<proteinExistence type="predicted"/>
<feature type="transmembrane region" description="Helical" evidence="1">
    <location>
        <begin position="12"/>
        <end position="36"/>
    </location>
</feature>
<feature type="transmembrane region" description="Helical" evidence="1">
    <location>
        <begin position="200"/>
        <end position="223"/>
    </location>
</feature>
<reference evidence="2 3" key="1">
    <citation type="journal article" date="2013" name="Genome Announc.">
        <title>Complete Genome Sequence of Mycoplasma putrefaciens Strain 9231, One of the Agents of Contagious Agalactia in Goats.</title>
        <authorList>
            <person name="Dupuy V."/>
            <person name="Sirand-Pugnet P."/>
            <person name="Baranowski E."/>
            <person name="Barre A."/>
            <person name="Breton M."/>
            <person name="Couture C."/>
            <person name="Dordet-Frisoni E."/>
            <person name="Gaurivaud P."/>
            <person name="Jacob D."/>
            <person name="Lemaitre C."/>
            <person name="Manso-Silvan L."/>
            <person name="Nikolski M."/>
            <person name="Nouvel L.X."/>
            <person name="Poumarat F."/>
            <person name="Tardy F."/>
            <person name="Thebault P."/>
            <person name="Theil S."/>
            <person name="Citti C."/>
            <person name="Blanchard A."/>
            <person name="Thiaucourt F."/>
        </authorList>
    </citation>
    <scope>NUCLEOTIDE SEQUENCE [LARGE SCALE GENOMIC DNA]</scope>
    <source>
        <strain evidence="2">Mput9231</strain>
    </source>
</reference>
<dbReference type="EMBL" id="CP004357">
    <property type="protein sequence ID" value="AGJ91045.1"/>
    <property type="molecule type" value="Genomic_DNA"/>
</dbReference>
<keyword evidence="1" id="KW-1133">Transmembrane helix</keyword>
<feature type="transmembrane region" description="Helical" evidence="1">
    <location>
        <begin position="121"/>
        <end position="142"/>
    </location>
</feature>
<evidence type="ECO:0000313" key="2">
    <source>
        <dbReference type="EMBL" id="AGJ91045.1"/>
    </source>
</evidence>